<evidence type="ECO:0000313" key="2">
    <source>
        <dbReference type="EMBL" id="MCX2741997.1"/>
    </source>
</evidence>
<evidence type="ECO:0000313" key="3">
    <source>
        <dbReference type="Proteomes" id="UP001207228"/>
    </source>
</evidence>
<dbReference type="SUPFAM" id="SSF53271">
    <property type="entry name" value="PRTase-like"/>
    <property type="match status" value="1"/>
</dbReference>
<dbReference type="RefSeq" id="WP_266054229.1">
    <property type="nucleotide sequence ID" value="NZ_JAPFQO010000014.1"/>
</dbReference>
<dbReference type="Pfam" id="PF14681">
    <property type="entry name" value="UPRTase"/>
    <property type="match status" value="1"/>
</dbReference>
<dbReference type="EMBL" id="JAPFQO010000014">
    <property type="protein sequence ID" value="MCX2741997.1"/>
    <property type="molecule type" value="Genomic_DNA"/>
</dbReference>
<accession>A0ABT3RL30</accession>
<organism evidence="2 3">
    <name type="scientific">Pontibacter anaerobius</name>
    <dbReference type="NCBI Taxonomy" id="2993940"/>
    <lineage>
        <taxon>Bacteria</taxon>
        <taxon>Pseudomonadati</taxon>
        <taxon>Bacteroidota</taxon>
        <taxon>Cytophagia</taxon>
        <taxon>Cytophagales</taxon>
        <taxon>Hymenobacteraceae</taxon>
        <taxon>Pontibacter</taxon>
    </lineage>
</organism>
<keyword evidence="3" id="KW-1185">Reference proteome</keyword>
<feature type="domain" description="Phosphoribosyltransferase" evidence="1">
    <location>
        <begin position="15"/>
        <end position="209"/>
    </location>
</feature>
<dbReference type="Gene3D" id="3.40.50.2020">
    <property type="match status" value="1"/>
</dbReference>
<dbReference type="Proteomes" id="UP001207228">
    <property type="component" value="Unassembled WGS sequence"/>
</dbReference>
<dbReference type="InterPro" id="IPR000836">
    <property type="entry name" value="PRTase_dom"/>
</dbReference>
<reference evidence="2 3" key="1">
    <citation type="submission" date="2022-11" db="EMBL/GenBank/DDBJ databases">
        <title>The characterization of three novel Bacteroidetes species and genomic analysis of their roles in tidal elemental geochemical cycles.</title>
        <authorList>
            <person name="Ma K.-J."/>
        </authorList>
    </citation>
    <scope>NUCLEOTIDE SEQUENCE [LARGE SCALE GENOMIC DNA]</scope>
    <source>
        <strain evidence="2 3">M82</strain>
    </source>
</reference>
<sequence length="212" mass="23894">MNLKILDVDATDKFHLTNVRNKDTSRDQLVESLTIVGQSIGRNIFNSYFTQEANVTTPMSQSYKGILNIEKSIVIISTDADYNNYAQGIASNFRNCYRGYIDYAGKRGKDALREEFRTLHLPEINKPYIDVLVVAKTVLATGCTAISITQNAIQKYKPRTVIIASVFYTQVGIEELVNEFPHYNFLLIEEDELNDDGMLLPGVGNLDKRLTA</sequence>
<comment type="caution">
    <text evidence="2">The sequence shown here is derived from an EMBL/GenBank/DDBJ whole genome shotgun (WGS) entry which is preliminary data.</text>
</comment>
<dbReference type="InterPro" id="IPR029057">
    <property type="entry name" value="PRTase-like"/>
</dbReference>
<evidence type="ECO:0000259" key="1">
    <source>
        <dbReference type="Pfam" id="PF14681"/>
    </source>
</evidence>
<name>A0ABT3RL30_9BACT</name>
<proteinExistence type="predicted"/>
<gene>
    <name evidence="2" type="ORF">OO017_18710</name>
</gene>
<protein>
    <recommendedName>
        <fullName evidence="1">Phosphoribosyltransferase domain-containing protein</fullName>
    </recommendedName>
</protein>